<comment type="subcellular location">
    <subcellularLocation>
        <location evidence="1">Cell membrane</location>
        <topology evidence="1">Multi-pass membrane protein</topology>
    </subcellularLocation>
</comment>
<keyword evidence="5 6" id="KW-0472">Membrane</keyword>
<evidence type="ECO:0000259" key="7">
    <source>
        <dbReference type="Pfam" id="PF00482"/>
    </source>
</evidence>
<dbReference type="InterPro" id="IPR003004">
    <property type="entry name" value="GspF/PilC"/>
</dbReference>
<keyword evidence="2" id="KW-1003">Cell membrane</keyword>
<keyword evidence="4 6" id="KW-1133">Transmembrane helix</keyword>
<accession>A0A4Y1ZHW0</accession>
<dbReference type="Proteomes" id="UP000319716">
    <property type="component" value="Unassembled WGS sequence"/>
</dbReference>
<proteinExistence type="predicted"/>
<dbReference type="PANTHER" id="PTHR30012">
    <property type="entry name" value="GENERAL SECRETION PATHWAY PROTEIN"/>
    <property type="match status" value="1"/>
</dbReference>
<name>A0A4Y1ZHW0_9BACL</name>
<dbReference type="InterPro" id="IPR018076">
    <property type="entry name" value="T2SS_GspF_dom"/>
</dbReference>
<evidence type="ECO:0000256" key="5">
    <source>
        <dbReference type="ARBA" id="ARBA00023136"/>
    </source>
</evidence>
<keyword evidence="3 6" id="KW-0812">Transmembrane</keyword>
<evidence type="ECO:0000256" key="3">
    <source>
        <dbReference type="ARBA" id="ARBA00022692"/>
    </source>
</evidence>
<dbReference type="PANTHER" id="PTHR30012:SF0">
    <property type="entry name" value="TYPE II SECRETION SYSTEM PROTEIN F-RELATED"/>
    <property type="match status" value="1"/>
</dbReference>
<dbReference type="AlphaFoldDB" id="A0A4Y1ZHW0"/>
<evidence type="ECO:0000313" key="9">
    <source>
        <dbReference type="Proteomes" id="UP000319716"/>
    </source>
</evidence>
<protein>
    <submittedName>
        <fullName evidence="8">Type IV fimbrial assembly protein PilC</fullName>
    </submittedName>
</protein>
<gene>
    <name evidence="8" type="ORF">NBRC111894_4117</name>
</gene>
<evidence type="ECO:0000256" key="2">
    <source>
        <dbReference type="ARBA" id="ARBA00022475"/>
    </source>
</evidence>
<dbReference type="GO" id="GO:0005886">
    <property type="term" value="C:plasma membrane"/>
    <property type="evidence" value="ECO:0007669"/>
    <property type="project" value="UniProtKB-SubCell"/>
</dbReference>
<reference evidence="8 9" key="1">
    <citation type="submission" date="2017-11" db="EMBL/GenBank/DDBJ databases">
        <title>Draft Genome Sequence of Sporolactobacillus inulinus NBRC 111894 Isolated from Koso, a Japanese Sugar-Vegetable Fermented Beverage.</title>
        <authorList>
            <person name="Chiou T.Y."/>
            <person name="Oshima K."/>
            <person name="Suda W."/>
            <person name="Hattori M."/>
            <person name="Takahashi T."/>
        </authorList>
    </citation>
    <scope>NUCLEOTIDE SEQUENCE [LARGE SCALE GENOMIC DNA]</scope>
    <source>
        <strain evidence="8 9">NBRC111894</strain>
    </source>
</reference>
<sequence>MLDQMLNSVAKYYEDDVEQMTERMKVLIEPLVILFLAVVVGIIVLAVIIPMFQIYQNV</sequence>
<organism evidence="8 9">
    <name type="scientific">Sporolactobacillus inulinus</name>
    <dbReference type="NCBI Taxonomy" id="2078"/>
    <lineage>
        <taxon>Bacteria</taxon>
        <taxon>Bacillati</taxon>
        <taxon>Bacillota</taxon>
        <taxon>Bacilli</taxon>
        <taxon>Bacillales</taxon>
        <taxon>Sporolactobacillaceae</taxon>
        <taxon>Sporolactobacillus</taxon>
    </lineage>
</organism>
<feature type="transmembrane region" description="Helical" evidence="6">
    <location>
        <begin position="31"/>
        <end position="55"/>
    </location>
</feature>
<feature type="domain" description="Type II secretion system protein GspF" evidence="7">
    <location>
        <begin position="2"/>
        <end position="50"/>
    </location>
</feature>
<dbReference type="Pfam" id="PF00482">
    <property type="entry name" value="T2SSF"/>
    <property type="match status" value="1"/>
</dbReference>
<dbReference type="EMBL" id="BEXB01000053">
    <property type="protein sequence ID" value="GAY78563.1"/>
    <property type="molecule type" value="Genomic_DNA"/>
</dbReference>
<evidence type="ECO:0000313" key="8">
    <source>
        <dbReference type="EMBL" id="GAY78563.1"/>
    </source>
</evidence>
<evidence type="ECO:0000256" key="6">
    <source>
        <dbReference type="SAM" id="Phobius"/>
    </source>
</evidence>
<comment type="caution">
    <text evidence="8">The sequence shown here is derived from an EMBL/GenBank/DDBJ whole genome shotgun (WGS) entry which is preliminary data.</text>
</comment>
<evidence type="ECO:0000256" key="1">
    <source>
        <dbReference type="ARBA" id="ARBA00004651"/>
    </source>
</evidence>
<evidence type="ECO:0000256" key="4">
    <source>
        <dbReference type="ARBA" id="ARBA00022989"/>
    </source>
</evidence>